<keyword evidence="2" id="KW-1185">Reference proteome</keyword>
<reference evidence="1 2" key="1">
    <citation type="journal article" date="2013" name="Nat. Commun.">
        <title>The evolution and pathogenic mechanisms of the rice sheath blight pathogen.</title>
        <authorList>
            <person name="Zheng A."/>
            <person name="Lin R."/>
            <person name="Xu L."/>
            <person name="Qin P."/>
            <person name="Tang C."/>
            <person name="Ai P."/>
            <person name="Zhang D."/>
            <person name="Liu Y."/>
            <person name="Sun Z."/>
            <person name="Feng H."/>
            <person name="Wang Y."/>
            <person name="Chen Y."/>
            <person name="Liang X."/>
            <person name="Fu R."/>
            <person name="Li Q."/>
            <person name="Zhang J."/>
            <person name="Yu X."/>
            <person name="Xie Z."/>
            <person name="Ding L."/>
            <person name="Guan P."/>
            <person name="Tang J."/>
            <person name="Liang Y."/>
            <person name="Wang S."/>
            <person name="Deng Q."/>
            <person name="Li S."/>
            <person name="Zhu J."/>
            <person name="Wang L."/>
            <person name="Liu H."/>
            <person name="Li P."/>
        </authorList>
    </citation>
    <scope>NUCLEOTIDE SEQUENCE [LARGE SCALE GENOMIC DNA]</scope>
    <source>
        <strain evidence="2">AG-1 IA</strain>
    </source>
</reference>
<accession>L8WWC5</accession>
<dbReference type="Proteomes" id="UP000011668">
    <property type="component" value="Unassembled WGS sequence"/>
</dbReference>
<comment type="caution">
    <text evidence="1">The sequence shown here is derived from an EMBL/GenBank/DDBJ whole genome shotgun (WGS) entry which is preliminary data.</text>
</comment>
<evidence type="ECO:0000313" key="2">
    <source>
        <dbReference type="Proteomes" id="UP000011668"/>
    </source>
</evidence>
<dbReference type="HOGENOM" id="CLU_3160265_0_0_1"/>
<proteinExistence type="predicted"/>
<name>L8WWC5_THACA</name>
<dbReference type="AlphaFoldDB" id="L8WWC5"/>
<sequence length="48" mass="5379">MERASMEQESTVSPCIRLVNRTTDSDCFNFFTNARVRFGPDASMGLCS</sequence>
<organism evidence="1 2">
    <name type="scientific">Thanatephorus cucumeris (strain AG1-IA)</name>
    <name type="common">Rice sheath blight fungus</name>
    <name type="synonym">Rhizoctonia solani</name>
    <dbReference type="NCBI Taxonomy" id="983506"/>
    <lineage>
        <taxon>Eukaryota</taxon>
        <taxon>Fungi</taxon>
        <taxon>Dikarya</taxon>
        <taxon>Basidiomycota</taxon>
        <taxon>Agaricomycotina</taxon>
        <taxon>Agaricomycetes</taxon>
        <taxon>Cantharellales</taxon>
        <taxon>Ceratobasidiaceae</taxon>
        <taxon>Rhizoctonia</taxon>
        <taxon>Rhizoctonia solani AG-1</taxon>
    </lineage>
</organism>
<evidence type="ECO:0000313" key="1">
    <source>
        <dbReference type="EMBL" id="ELU41132.1"/>
    </source>
</evidence>
<dbReference type="EMBL" id="AFRT01001124">
    <property type="protein sequence ID" value="ELU41132.1"/>
    <property type="molecule type" value="Genomic_DNA"/>
</dbReference>
<gene>
    <name evidence="1" type="ORF">AG1IA_04835</name>
</gene>
<protein>
    <submittedName>
        <fullName evidence="1">Uncharacterized protein</fullName>
    </submittedName>
</protein>